<evidence type="ECO:0000313" key="21">
    <source>
        <dbReference type="Proteomes" id="UP001500740"/>
    </source>
</evidence>
<dbReference type="PANTHER" id="PTHR45745:SF1">
    <property type="entry name" value="PHOSPHOGLUCOMUTASE 2B-RELATED"/>
    <property type="match status" value="1"/>
</dbReference>
<protein>
    <recommendedName>
        <fullName evidence="12">Phosphoglucomutase</fullName>
        <ecNumber evidence="6">5.4.2.2</ecNumber>
    </recommendedName>
    <alternativeName>
        <fullName evidence="14">Alpha-phosphoglucomutase</fullName>
    </alternativeName>
    <alternativeName>
        <fullName evidence="13">Glucose phosphomutase</fullName>
    </alternativeName>
</protein>
<organism evidence="20 21">
    <name type="scientific">Alkalibacillus silvisoli</name>
    <dbReference type="NCBI Taxonomy" id="392823"/>
    <lineage>
        <taxon>Bacteria</taxon>
        <taxon>Bacillati</taxon>
        <taxon>Bacillota</taxon>
        <taxon>Bacilli</taxon>
        <taxon>Bacillales</taxon>
        <taxon>Bacillaceae</taxon>
        <taxon>Alkalibacillus</taxon>
    </lineage>
</organism>
<dbReference type="Pfam" id="PF00408">
    <property type="entry name" value="PGM_PMM_IV"/>
    <property type="match status" value="1"/>
</dbReference>
<dbReference type="InterPro" id="IPR005844">
    <property type="entry name" value="A-D-PHexomutase_a/b/a-I"/>
</dbReference>
<evidence type="ECO:0000256" key="10">
    <source>
        <dbReference type="ARBA" id="ARBA00022842"/>
    </source>
</evidence>
<feature type="domain" description="Alpha-D-phosphohexomutase alpha/beta/alpha" evidence="17">
    <location>
        <begin position="41"/>
        <end position="180"/>
    </location>
</feature>
<comment type="pathway">
    <text evidence="4">Lipid metabolism.</text>
</comment>
<keyword evidence="10 15" id="KW-0460">Magnesium</keyword>
<gene>
    <name evidence="20" type="ORF">GCM10008935_25330</name>
</gene>
<dbReference type="PRINTS" id="PR00509">
    <property type="entry name" value="PGMPMM"/>
</dbReference>
<feature type="domain" description="Alpha-D-phosphohexomutase C-terminal" evidence="16">
    <location>
        <begin position="511"/>
        <end position="548"/>
    </location>
</feature>
<dbReference type="CDD" id="cd05799">
    <property type="entry name" value="PGM2"/>
    <property type="match status" value="1"/>
</dbReference>
<dbReference type="RefSeq" id="WP_343784102.1">
    <property type="nucleotide sequence ID" value="NZ_BAAACZ010000024.1"/>
</dbReference>
<comment type="cofactor">
    <cofactor evidence="2">
        <name>Mg(2+)</name>
        <dbReference type="ChEBI" id="CHEBI:18420"/>
    </cofactor>
</comment>
<evidence type="ECO:0000259" key="18">
    <source>
        <dbReference type="Pfam" id="PF02879"/>
    </source>
</evidence>
<dbReference type="InterPro" id="IPR005841">
    <property type="entry name" value="Alpha-D-phosphohexomutase_SF"/>
</dbReference>
<evidence type="ECO:0000256" key="12">
    <source>
        <dbReference type="ARBA" id="ARBA00039995"/>
    </source>
</evidence>
<keyword evidence="7" id="KW-0313">Glucose metabolism</keyword>
<keyword evidence="8" id="KW-0597">Phosphoprotein</keyword>
<dbReference type="EMBL" id="BAAACZ010000024">
    <property type="protein sequence ID" value="GAA0468424.1"/>
    <property type="molecule type" value="Genomic_DNA"/>
</dbReference>
<dbReference type="InterPro" id="IPR036900">
    <property type="entry name" value="A-D-PHexomutase_C_sf"/>
</dbReference>
<comment type="catalytic activity">
    <reaction evidence="1">
        <text>alpha-D-glucose 1-phosphate = alpha-D-glucose 6-phosphate</text>
        <dbReference type="Rhea" id="RHEA:23536"/>
        <dbReference type="ChEBI" id="CHEBI:58225"/>
        <dbReference type="ChEBI" id="CHEBI:58601"/>
        <dbReference type="EC" id="5.4.2.2"/>
    </reaction>
</comment>
<sequence length="568" mass="64767">MEWKEHYQRWMNFEQLESTLKQQLQNLNDTEQEEAFHKPISFGTGGMRGELGPGINRMNVYTIRKAAKGLALHIEEKGEEWKRKGVVVAHDPRHMSKSFALEIAKVMGVHGIKTYLFTDIRPTPLLSFAVRHLKTANGVMITASHNPPEYNGFKVYNEDGGQLPLEPSEELMELVKSVDNELNIPVLSEQELNAQNLLKWLEDEVDQAYLKKLESMAYDHDMPKDDLNIVFTPLHGTATSLVERGLKQQGFTNLTLVKEQVIADPNFTTVASPNPEEHQAFTKAIEYGEEVLADLLIATDPDADRLGVAVKDNENEYQVLTGNQLGALLLDYILRHEQFNQGVMVKTIVTSEMGRAIAKSYGVETQDVLTGFKFISEKIKQFESTHEKQFVFGYEESYGCLIKPFARDKDAVQATVMTAEMAAYWNKQGYTLYEALQQLYRKHGYYLEDLHSVKLAGLAGQEKINQMLQDFKQINELNVDGLKLQYKEDYSTLKRTNVETNEEETIQLPKTNAIKFIFDQNSWCCLRPSGTEPKIKFYFAVKGETEQEAQDKLQSLKETILNLVKVEV</sequence>
<evidence type="ECO:0000256" key="7">
    <source>
        <dbReference type="ARBA" id="ARBA00022526"/>
    </source>
</evidence>
<dbReference type="InterPro" id="IPR016055">
    <property type="entry name" value="A-D-PHexomutase_a/b/a-I/II/III"/>
</dbReference>
<evidence type="ECO:0000256" key="2">
    <source>
        <dbReference type="ARBA" id="ARBA00001946"/>
    </source>
</evidence>
<evidence type="ECO:0000256" key="11">
    <source>
        <dbReference type="ARBA" id="ARBA00023235"/>
    </source>
</evidence>
<evidence type="ECO:0000256" key="8">
    <source>
        <dbReference type="ARBA" id="ARBA00022553"/>
    </source>
</evidence>
<name>A0ABP3K0I4_9BACI</name>
<evidence type="ECO:0000256" key="4">
    <source>
        <dbReference type="ARBA" id="ARBA00005189"/>
    </source>
</evidence>
<feature type="domain" description="Alpha-D-phosphohexomutase alpha/beta/alpha" evidence="18">
    <location>
        <begin position="208"/>
        <end position="312"/>
    </location>
</feature>
<dbReference type="Pfam" id="PF02880">
    <property type="entry name" value="PGM_PMM_III"/>
    <property type="match status" value="1"/>
</dbReference>
<evidence type="ECO:0000256" key="15">
    <source>
        <dbReference type="RuleBase" id="RU004326"/>
    </source>
</evidence>
<reference evidence="21" key="1">
    <citation type="journal article" date="2019" name="Int. J. Syst. Evol. Microbiol.">
        <title>The Global Catalogue of Microorganisms (GCM) 10K type strain sequencing project: providing services to taxonomists for standard genome sequencing and annotation.</title>
        <authorList>
            <consortium name="The Broad Institute Genomics Platform"/>
            <consortium name="The Broad Institute Genome Sequencing Center for Infectious Disease"/>
            <person name="Wu L."/>
            <person name="Ma J."/>
        </authorList>
    </citation>
    <scope>NUCLEOTIDE SEQUENCE [LARGE SCALE GENOMIC DNA]</scope>
    <source>
        <strain evidence="21">JCM 14193</strain>
    </source>
</reference>
<dbReference type="Gene3D" id="3.30.310.50">
    <property type="entry name" value="Alpha-D-phosphohexomutase, C-terminal domain"/>
    <property type="match status" value="1"/>
</dbReference>
<evidence type="ECO:0000256" key="14">
    <source>
        <dbReference type="ARBA" id="ARBA00041467"/>
    </source>
</evidence>
<keyword evidence="9 15" id="KW-0479">Metal-binding</keyword>
<evidence type="ECO:0000256" key="13">
    <source>
        <dbReference type="ARBA" id="ARBA00041398"/>
    </source>
</evidence>
<dbReference type="Proteomes" id="UP001500740">
    <property type="component" value="Unassembled WGS sequence"/>
</dbReference>
<dbReference type="InterPro" id="IPR005845">
    <property type="entry name" value="A-D-PHexomutase_a/b/a-II"/>
</dbReference>
<keyword evidence="21" id="KW-1185">Reference proteome</keyword>
<dbReference type="SUPFAM" id="SSF55957">
    <property type="entry name" value="Phosphoglucomutase, C-terminal domain"/>
    <property type="match status" value="1"/>
</dbReference>
<comment type="caution">
    <text evidence="20">The sequence shown here is derived from an EMBL/GenBank/DDBJ whole genome shotgun (WGS) entry which is preliminary data.</text>
</comment>
<dbReference type="InterPro" id="IPR016066">
    <property type="entry name" value="A-D-PHexomutase_CS"/>
</dbReference>
<dbReference type="Gene3D" id="3.40.120.10">
    <property type="entry name" value="Alpha-D-Glucose-1,6-Bisphosphate, subunit A, domain 3"/>
    <property type="match status" value="3"/>
</dbReference>
<evidence type="ECO:0000256" key="6">
    <source>
        <dbReference type="ARBA" id="ARBA00012728"/>
    </source>
</evidence>
<keyword evidence="11" id="KW-0413">Isomerase</keyword>
<dbReference type="PROSITE" id="PS00710">
    <property type="entry name" value="PGM_PMM"/>
    <property type="match status" value="1"/>
</dbReference>
<comment type="pathway">
    <text evidence="3">Glycolipid metabolism; diglucosyl-diacylglycerol biosynthesis.</text>
</comment>
<dbReference type="PANTHER" id="PTHR45745">
    <property type="entry name" value="PHOSPHOMANNOMUTASE 45A"/>
    <property type="match status" value="1"/>
</dbReference>
<evidence type="ECO:0000259" key="16">
    <source>
        <dbReference type="Pfam" id="PF00408"/>
    </source>
</evidence>
<dbReference type="Pfam" id="PF02878">
    <property type="entry name" value="PGM_PMM_I"/>
    <property type="match status" value="1"/>
</dbReference>
<evidence type="ECO:0000256" key="9">
    <source>
        <dbReference type="ARBA" id="ARBA00022723"/>
    </source>
</evidence>
<accession>A0ABP3K0I4</accession>
<evidence type="ECO:0000256" key="5">
    <source>
        <dbReference type="ARBA" id="ARBA00010231"/>
    </source>
</evidence>
<dbReference type="InterPro" id="IPR005843">
    <property type="entry name" value="A-D-PHexomutase_C"/>
</dbReference>
<dbReference type="SUPFAM" id="SSF53738">
    <property type="entry name" value="Phosphoglucomutase, first 3 domains"/>
    <property type="match status" value="3"/>
</dbReference>
<feature type="domain" description="Alpha-D-phosphohexomutase alpha/beta/alpha" evidence="19">
    <location>
        <begin position="322"/>
        <end position="440"/>
    </location>
</feature>
<proteinExistence type="inferred from homology"/>
<dbReference type="EC" id="5.4.2.2" evidence="6"/>
<dbReference type="Pfam" id="PF02879">
    <property type="entry name" value="PGM_PMM_II"/>
    <property type="match status" value="1"/>
</dbReference>
<comment type="similarity">
    <text evidence="5 15">Belongs to the phosphohexose mutase family.</text>
</comment>
<keyword evidence="7" id="KW-0119">Carbohydrate metabolism</keyword>
<evidence type="ECO:0000259" key="17">
    <source>
        <dbReference type="Pfam" id="PF02878"/>
    </source>
</evidence>
<evidence type="ECO:0000259" key="19">
    <source>
        <dbReference type="Pfam" id="PF02880"/>
    </source>
</evidence>
<evidence type="ECO:0000313" key="20">
    <source>
        <dbReference type="EMBL" id="GAA0468424.1"/>
    </source>
</evidence>
<evidence type="ECO:0000256" key="3">
    <source>
        <dbReference type="ARBA" id="ARBA00005164"/>
    </source>
</evidence>
<evidence type="ECO:0000256" key="1">
    <source>
        <dbReference type="ARBA" id="ARBA00000443"/>
    </source>
</evidence>
<dbReference type="InterPro" id="IPR005846">
    <property type="entry name" value="A-D-PHexomutase_a/b/a-III"/>
</dbReference>